<name>Q5P5H1_AROAE</name>
<dbReference type="PANTHER" id="PTHR44068">
    <property type="entry name" value="ZGC:194242"/>
    <property type="match status" value="1"/>
</dbReference>
<dbReference type="HOGENOM" id="CLU_039068_6_2_4"/>
<dbReference type="STRING" id="76114.c1A84"/>
<organism evidence="3 4">
    <name type="scientific">Aromatoleum aromaticum (strain DSM 19018 / LMG 30748 / EbN1)</name>
    <name type="common">Azoarcus sp. (strain EbN1)</name>
    <dbReference type="NCBI Taxonomy" id="76114"/>
    <lineage>
        <taxon>Bacteria</taxon>
        <taxon>Pseudomonadati</taxon>
        <taxon>Pseudomonadota</taxon>
        <taxon>Betaproteobacteria</taxon>
        <taxon>Rhodocyclales</taxon>
        <taxon>Rhodocyclaceae</taxon>
        <taxon>Aromatoleum</taxon>
    </lineage>
</organism>
<dbReference type="Pfam" id="PF08241">
    <property type="entry name" value="Methyltransf_11"/>
    <property type="match status" value="1"/>
</dbReference>
<dbReference type="AlphaFoldDB" id="Q5P5H1"/>
<dbReference type="EMBL" id="CR555306">
    <property type="protein sequence ID" value="CAI07441.1"/>
    <property type="molecule type" value="Genomic_DNA"/>
</dbReference>
<protein>
    <recommendedName>
        <fullName evidence="2">Methyltransferase type 11 domain-containing protein</fullName>
    </recommendedName>
</protein>
<keyword evidence="1" id="KW-0808">Transferase</keyword>
<sequence>MLLHEGGWCMSNLVGLDEVKAVYNGAEGDLWELIMGHQIHIGGFRSSMDLSERAGLAGAKHGVDLCCCNGAGMRFLVRFRNVQKMTGVDAAKTVIDRGRDRCFEEELDKQIEFVHSDVTHSSLPDNYTDFVWGEDAWCYVVDKPALIREAARIVKPGGKIAFTDWVLGNVSMSDDEIRRYLSFMKFPNVESLEGYPKLLEASGCEVIEASDTGRFDPYVDLYLDMVDKQLTYDALRILNFDTAMLGAVAGEMKFLGELARAGKIAQGRFVARKKG</sequence>
<dbReference type="SUPFAM" id="SSF53335">
    <property type="entry name" value="S-adenosyl-L-methionine-dependent methyltransferases"/>
    <property type="match status" value="1"/>
</dbReference>
<evidence type="ECO:0000313" key="4">
    <source>
        <dbReference type="Proteomes" id="UP000006552"/>
    </source>
</evidence>
<evidence type="ECO:0000259" key="2">
    <source>
        <dbReference type="Pfam" id="PF08241"/>
    </source>
</evidence>
<dbReference type="CDD" id="cd02440">
    <property type="entry name" value="AdoMet_MTases"/>
    <property type="match status" value="1"/>
</dbReference>
<dbReference type="Proteomes" id="UP000006552">
    <property type="component" value="Chromosome"/>
</dbReference>
<evidence type="ECO:0000313" key="3">
    <source>
        <dbReference type="EMBL" id="CAI07441.1"/>
    </source>
</evidence>
<dbReference type="InterPro" id="IPR029063">
    <property type="entry name" value="SAM-dependent_MTases_sf"/>
</dbReference>
<dbReference type="PANTHER" id="PTHR44068:SF11">
    <property type="entry name" value="GERANYL DIPHOSPHATE 2-C-METHYLTRANSFERASE"/>
    <property type="match status" value="1"/>
</dbReference>
<keyword evidence="4" id="KW-1185">Reference proteome</keyword>
<dbReference type="InterPro" id="IPR013216">
    <property type="entry name" value="Methyltransf_11"/>
</dbReference>
<dbReference type="eggNOG" id="COG2226">
    <property type="taxonomic scope" value="Bacteria"/>
</dbReference>
<dbReference type="GO" id="GO:0008757">
    <property type="term" value="F:S-adenosylmethionine-dependent methyltransferase activity"/>
    <property type="evidence" value="ECO:0007669"/>
    <property type="project" value="InterPro"/>
</dbReference>
<evidence type="ECO:0000256" key="1">
    <source>
        <dbReference type="ARBA" id="ARBA00022679"/>
    </source>
</evidence>
<accession>Q5P5H1</accession>
<proteinExistence type="predicted"/>
<dbReference type="InterPro" id="IPR050447">
    <property type="entry name" value="Erg6_SMT_methyltransf"/>
</dbReference>
<gene>
    <name evidence="3" type="ORF">c1A84</name>
</gene>
<dbReference type="Gene3D" id="3.40.50.150">
    <property type="entry name" value="Vaccinia Virus protein VP39"/>
    <property type="match status" value="1"/>
</dbReference>
<reference evidence="3 4" key="1">
    <citation type="journal article" date="2005" name="Arch. Microbiol.">
        <title>The genome sequence of an anaerobic aromatic-degrading denitrifying bacterium, strain EbN1.</title>
        <authorList>
            <person name="Rabus R."/>
            <person name="Kube M."/>
            <person name="Heider J."/>
            <person name="Beck A."/>
            <person name="Heitmann K."/>
            <person name="Widdel F."/>
            <person name="Reinhardt R."/>
        </authorList>
    </citation>
    <scope>NUCLEOTIDE SEQUENCE [LARGE SCALE GENOMIC DNA]</scope>
    <source>
        <strain evidence="3 4">EbN1</strain>
    </source>
</reference>
<feature type="domain" description="Methyltransferase type 11" evidence="2">
    <location>
        <begin position="64"/>
        <end position="162"/>
    </location>
</feature>
<dbReference type="KEGG" id="eba:c1A84"/>